<evidence type="ECO:0000256" key="1">
    <source>
        <dbReference type="SAM" id="Phobius"/>
    </source>
</evidence>
<dbReference type="EMBL" id="JBHRXX010000009">
    <property type="protein sequence ID" value="MFC3686119.1"/>
    <property type="molecule type" value="Genomic_DNA"/>
</dbReference>
<keyword evidence="1" id="KW-1133">Transmembrane helix</keyword>
<keyword evidence="3" id="KW-1185">Reference proteome</keyword>
<proteinExistence type="predicted"/>
<dbReference type="RefSeq" id="WP_382178424.1">
    <property type="nucleotide sequence ID" value="NZ_JBHRXX010000009.1"/>
</dbReference>
<evidence type="ECO:0000313" key="2">
    <source>
        <dbReference type="EMBL" id="MFC3686119.1"/>
    </source>
</evidence>
<sequence>MWVALGFVTLVASVGYQWWMRWHYSWAGVEDNLAGILCKTKVRSRQGLDYGLLVGIDAPETFRFQLKREGGWDRFFKWAGLTHEHQFGYSGFDSLVYVESDDQHLFNSLAGNSQFLHAAQHMFAAQCEDRWLKRIVCARGRLWMVIGCGDGYTKTSRERNRDFAANLLPHLQHMQKELDACMPDASAVERDRYLVPAVVVLALSSGLALAGVISWARSLLSPEFILDIEALKYSAWVVTACVVGSLALAALLSLKGSSRLHLVLTELALVGTFGAWSTSSSVLRDINVEFDLSPASHVQRTLVGKSVHKSKRFFRPTSTTYLLQHQGWPGDTRKRSVAVSAATYEKASIGDTLEFEEHQGYFGWRWAKFKAWKPAAAVEPAT</sequence>
<comment type="caution">
    <text evidence="2">The sequence shown here is derived from an EMBL/GenBank/DDBJ whole genome shotgun (WGS) entry which is preliminary data.</text>
</comment>
<feature type="transmembrane region" description="Helical" evidence="1">
    <location>
        <begin position="193"/>
        <end position="213"/>
    </location>
</feature>
<protein>
    <recommendedName>
        <fullName evidence="4">DUF3592 domain-containing protein</fullName>
    </recommendedName>
</protein>
<evidence type="ECO:0000313" key="3">
    <source>
        <dbReference type="Proteomes" id="UP001595729"/>
    </source>
</evidence>
<accession>A0ABV7W9L8</accession>
<gene>
    <name evidence="2" type="ORF">ACFOPI_21190</name>
</gene>
<evidence type="ECO:0008006" key="4">
    <source>
        <dbReference type="Google" id="ProtNLM"/>
    </source>
</evidence>
<keyword evidence="1" id="KW-0812">Transmembrane</keyword>
<feature type="transmembrane region" description="Helical" evidence="1">
    <location>
        <begin position="233"/>
        <end position="254"/>
    </location>
</feature>
<organism evidence="2 3">
    <name type="scientific">Hydrogenophaga luteola</name>
    <dbReference type="NCBI Taxonomy" id="1591122"/>
    <lineage>
        <taxon>Bacteria</taxon>
        <taxon>Pseudomonadati</taxon>
        <taxon>Pseudomonadota</taxon>
        <taxon>Betaproteobacteria</taxon>
        <taxon>Burkholderiales</taxon>
        <taxon>Comamonadaceae</taxon>
        <taxon>Hydrogenophaga</taxon>
    </lineage>
</organism>
<dbReference type="Proteomes" id="UP001595729">
    <property type="component" value="Unassembled WGS sequence"/>
</dbReference>
<reference evidence="3" key="1">
    <citation type="journal article" date="2019" name="Int. J. Syst. Evol. Microbiol.">
        <title>The Global Catalogue of Microorganisms (GCM) 10K type strain sequencing project: providing services to taxonomists for standard genome sequencing and annotation.</title>
        <authorList>
            <consortium name="The Broad Institute Genomics Platform"/>
            <consortium name="The Broad Institute Genome Sequencing Center for Infectious Disease"/>
            <person name="Wu L."/>
            <person name="Ma J."/>
        </authorList>
    </citation>
    <scope>NUCLEOTIDE SEQUENCE [LARGE SCALE GENOMIC DNA]</scope>
    <source>
        <strain evidence="3">KCTC 42501</strain>
    </source>
</reference>
<name>A0ABV7W9L8_9BURK</name>
<keyword evidence="1" id="KW-0472">Membrane</keyword>